<organism evidence="2">
    <name type="scientific">Caulobacter sp. 73W</name>
    <dbReference type="NCBI Taxonomy" id="3161137"/>
    <lineage>
        <taxon>Bacteria</taxon>
        <taxon>Pseudomonadati</taxon>
        <taxon>Pseudomonadota</taxon>
        <taxon>Alphaproteobacteria</taxon>
        <taxon>Caulobacterales</taxon>
        <taxon>Caulobacteraceae</taxon>
        <taxon>Caulobacter</taxon>
    </lineage>
</organism>
<dbReference type="EMBL" id="CP158375">
    <property type="protein sequence ID" value="XDO98360.1"/>
    <property type="molecule type" value="Genomic_DNA"/>
</dbReference>
<accession>A0AB39KX68</accession>
<dbReference type="RefSeq" id="WP_369062201.1">
    <property type="nucleotide sequence ID" value="NZ_CP158375.1"/>
</dbReference>
<dbReference type="Gene3D" id="2.40.70.10">
    <property type="entry name" value="Acid Proteases"/>
    <property type="match status" value="1"/>
</dbReference>
<dbReference type="SUPFAM" id="SSF50630">
    <property type="entry name" value="Acid proteases"/>
    <property type="match status" value="1"/>
</dbReference>
<keyword evidence="2" id="KW-0378">Hydrolase</keyword>
<evidence type="ECO:0000256" key="1">
    <source>
        <dbReference type="SAM" id="SignalP"/>
    </source>
</evidence>
<protein>
    <submittedName>
        <fullName evidence="2">Aspartyl protease family protein</fullName>
    </submittedName>
</protein>
<name>A0AB39KX68_9CAUL</name>
<keyword evidence="2" id="KW-0645">Protease</keyword>
<dbReference type="GO" id="GO:0006508">
    <property type="term" value="P:proteolysis"/>
    <property type="evidence" value="ECO:0007669"/>
    <property type="project" value="UniProtKB-KW"/>
</dbReference>
<gene>
    <name evidence="2" type="ORF">ABOZ73_08090</name>
</gene>
<reference evidence="2" key="1">
    <citation type="submission" date="2024-06" db="EMBL/GenBank/DDBJ databases">
        <title>Caulobacter inopinatus, sp. nov.</title>
        <authorList>
            <person name="Donachie S.P."/>
        </authorList>
    </citation>
    <scope>NUCLEOTIDE SEQUENCE</scope>
    <source>
        <strain evidence="2">73W</strain>
    </source>
</reference>
<dbReference type="InterPro" id="IPR021109">
    <property type="entry name" value="Peptidase_aspartic_dom_sf"/>
</dbReference>
<evidence type="ECO:0000313" key="2">
    <source>
        <dbReference type="EMBL" id="XDO98360.1"/>
    </source>
</evidence>
<dbReference type="AlphaFoldDB" id="A0AB39KX68"/>
<keyword evidence="1" id="KW-0732">Signal</keyword>
<sequence>MRAALLACGLVWGVALAFASAAIAAEPASPQVIKLERFRKALWTLPITVNGKSGRFFLDTGGGRTLLETEFATGVDCRFWGRTTGFNMFGEKGSGPRCDQASIASGQIVLTRADVGTIDWGARWGADRKPDGLLSLDAFDGKAITLDQKAAELIIETPTSLQTRIQGAREVPLRLARECSGACLTVFIGVPTKAGMAWLTLDSGAGGVSLIARDYAQLFGLSPDKGEQRLDYPIAEGIRVDSPVVVADMIMDGNLGQPFLSQHVVTLDLASGRAWFRQAL</sequence>
<dbReference type="GO" id="GO:0008233">
    <property type="term" value="F:peptidase activity"/>
    <property type="evidence" value="ECO:0007669"/>
    <property type="project" value="UniProtKB-KW"/>
</dbReference>
<feature type="chain" id="PRO_5044228842" evidence="1">
    <location>
        <begin position="25"/>
        <end position="280"/>
    </location>
</feature>
<feature type="signal peptide" evidence="1">
    <location>
        <begin position="1"/>
        <end position="24"/>
    </location>
</feature>
<proteinExistence type="predicted"/>